<dbReference type="Pfam" id="PF02900">
    <property type="entry name" value="LigB"/>
    <property type="match status" value="1"/>
</dbReference>
<dbReference type="GO" id="GO:0008198">
    <property type="term" value="F:ferrous iron binding"/>
    <property type="evidence" value="ECO:0007669"/>
    <property type="project" value="InterPro"/>
</dbReference>
<dbReference type="InterPro" id="IPR004183">
    <property type="entry name" value="Xdiol_dOase_suB"/>
</dbReference>
<dbReference type="STRING" id="263820.PTO0414"/>
<protein>
    <recommendedName>
        <fullName evidence="1">Extradiol ring-cleavage dioxygenase class III enzyme subunit B domain-containing protein</fullName>
    </recommendedName>
</protein>
<dbReference type="SUPFAM" id="SSF53213">
    <property type="entry name" value="LigB-like"/>
    <property type="match status" value="1"/>
</dbReference>
<dbReference type="HOGENOM" id="CLU_089900_0_0_2"/>
<dbReference type="eggNOG" id="arCOG01729">
    <property type="taxonomic scope" value="Archaea"/>
</dbReference>
<dbReference type="PaxDb" id="263820-PTO0414"/>
<evidence type="ECO:0000259" key="1">
    <source>
        <dbReference type="Pfam" id="PF02900"/>
    </source>
</evidence>
<organism evidence="2 3">
    <name type="scientific">Picrophilus torridus (strain ATCC 700027 / DSM 9790 / JCM 10055 / NBRC 100828 / KAW 2/3)</name>
    <dbReference type="NCBI Taxonomy" id="1122961"/>
    <lineage>
        <taxon>Archaea</taxon>
        <taxon>Methanobacteriati</taxon>
        <taxon>Thermoplasmatota</taxon>
        <taxon>Thermoplasmata</taxon>
        <taxon>Thermoplasmatales</taxon>
        <taxon>Picrophilaceae</taxon>
        <taxon>Picrophilus</taxon>
    </lineage>
</organism>
<dbReference type="RefSeq" id="WP_011177215.1">
    <property type="nucleotide sequence ID" value="NC_005877.1"/>
</dbReference>
<dbReference type="GO" id="GO:0016702">
    <property type="term" value="F:oxidoreductase activity, acting on single donors with incorporation of molecular oxygen, incorporation of two atoms of oxygen"/>
    <property type="evidence" value="ECO:0007669"/>
    <property type="project" value="UniProtKB-ARBA"/>
</dbReference>
<dbReference type="Proteomes" id="UP000000438">
    <property type="component" value="Chromosome"/>
</dbReference>
<dbReference type="KEGG" id="pto:PTO0414"/>
<name>Q6L203_PICTO</name>
<dbReference type="EMBL" id="AE017261">
    <property type="protein sequence ID" value="AAT42999.1"/>
    <property type="molecule type" value="Genomic_DNA"/>
</dbReference>
<evidence type="ECO:0000313" key="3">
    <source>
        <dbReference type="Proteomes" id="UP000000438"/>
    </source>
</evidence>
<reference evidence="2 3" key="1">
    <citation type="journal article" date="2004" name="Proc. Natl. Acad. Sci. U.S.A.">
        <title>Genome sequence of Picrophilus torridus and its implications for life around pH 0.</title>
        <authorList>
            <person name="Futterer O."/>
            <person name="Angelov A."/>
            <person name="Liesegang H."/>
            <person name="Gottschalk G."/>
            <person name="Schleper C."/>
            <person name="Schepers B."/>
            <person name="Dock C."/>
            <person name="Antranikian G."/>
            <person name="Liebl W."/>
        </authorList>
    </citation>
    <scope>NUCLEOTIDE SEQUENCE [LARGE SCALE GENOMIC DNA]</scope>
    <source>
        <strain evidence="3">ATCC 700027 / DSM 9790 / JCM 10055 / NBRC 100828</strain>
    </source>
</reference>
<dbReference type="CDD" id="cd07952">
    <property type="entry name" value="ED_3B_like"/>
    <property type="match status" value="1"/>
</dbReference>
<dbReference type="OrthoDB" id="55814at2157"/>
<evidence type="ECO:0000313" key="2">
    <source>
        <dbReference type="EMBL" id="AAT42999.1"/>
    </source>
</evidence>
<accession>Q6L203</accession>
<feature type="domain" description="Extradiol ring-cleavage dioxygenase class III enzyme subunit B" evidence="1">
    <location>
        <begin position="8"/>
        <end position="239"/>
    </location>
</feature>
<gene>
    <name evidence="2" type="ordered locus">PTO0414</name>
</gene>
<dbReference type="GeneID" id="2844609"/>
<proteinExistence type="predicted"/>
<dbReference type="Gene3D" id="3.40.830.10">
    <property type="entry name" value="LigB-like"/>
    <property type="match status" value="1"/>
</dbReference>
<sequence>MIERIYVIPHGDEIIDMPDKESAEMNKKIREVSKNDKSDVKLIISPHGLRLENGTVIPMDSYYYGYYKTKTRTFRSKFRNDLELASLIYKNTSYITSPGYYITSSGEHSIFPLDFGSIIPLSFFKKGDIISIGQPRINCRQKLIEFGNDLYKTLELYNKKVSVIISADQSHTHSNGIYGYSDLSNVYDNKIISWIKNNDDSIKDLDDNIIERAKPDSYWNMLILYGMIKNRYRLIFKYYYVMDYFSMLLAVADKAYIYE</sequence>
<dbReference type="InParanoid" id="Q6L203"/>
<dbReference type="AlphaFoldDB" id="Q6L203"/>